<accession>A0A4R3M2D2</accession>
<dbReference type="Proteomes" id="UP000295678">
    <property type="component" value="Unassembled WGS sequence"/>
</dbReference>
<dbReference type="InterPro" id="IPR036928">
    <property type="entry name" value="AS_sf"/>
</dbReference>
<dbReference type="PANTHER" id="PTHR11895">
    <property type="entry name" value="TRANSAMIDASE"/>
    <property type="match status" value="1"/>
</dbReference>
<dbReference type="Pfam" id="PF01425">
    <property type="entry name" value="Amidase"/>
    <property type="match status" value="1"/>
</dbReference>
<dbReference type="Gene3D" id="3.90.1300.10">
    <property type="entry name" value="Amidase signature (AS) domain"/>
    <property type="match status" value="1"/>
</dbReference>
<sequence>MRRDAMSSARDSRTAAELGRAIAAGKIDPRDLVEEVLAAIAACDDRAIFTILTPERARREAAAAARRRQSGTSAGPLDGVPIAWKDLFDLDGVPTTAGSRVLASAAPAVADAPIVARLAAAGMVTVGRTNMTEFAFSGLGLNPHYGTPVNPYGTGEARIPGGSSSGSAVAVARGLVPVAMGSDTSGSVRIPAAFNGLVGYKASGGRYPMAGVYPLAPSLDTLGPLCRSVEDAVLVDAAMRGMAAPPPAPAALAPHRIVVPTNVVFEEAEPAVTATFEAALERLAAAGIAIDRRALPVLDDVRDLFARHGTLVAAEAHDGLAAMVTGPDAEAIDRRVVARARLGGRIGAEDRAALIAGRTRLMAAAAQAVPAGSLIAFPTVACVAPRLAPLEADDETFFAVNARVLRNTMLASFLDWCGVTIPCGTDADGMPTGFLLNAPSGHDDALLAFAGHVEQAIRGTPG</sequence>
<dbReference type="InterPro" id="IPR023631">
    <property type="entry name" value="Amidase_dom"/>
</dbReference>
<evidence type="ECO:0000313" key="2">
    <source>
        <dbReference type="EMBL" id="TCT07162.1"/>
    </source>
</evidence>
<dbReference type="AlphaFoldDB" id="A0A4R3M2D2"/>
<dbReference type="NCBIfam" id="NF004766">
    <property type="entry name" value="PRK06102.1"/>
    <property type="match status" value="1"/>
</dbReference>
<evidence type="ECO:0000259" key="1">
    <source>
        <dbReference type="Pfam" id="PF01425"/>
    </source>
</evidence>
<dbReference type="InterPro" id="IPR000120">
    <property type="entry name" value="Amidase"/>
</dbReference>
<feature type="domain" description="Amidase" evidence="1">
    <location>
        <begin position="31"/>
        <end position="447"/>
    </location>
</feature>
<keyword evidence="3" id="KW-1185">Reference proteome</keyword>
<dbReference type="SUPFAM" id="SSF75304">
    <property type="entry name" value="Amidase signature (AS) enzymes"/>
    <property type="match status" value="1"/>
</dbReference>
<dbReference type="PANTHER" id="PTHR11895:SF176">
    <property type="entry name" value="AMIDASE AMID-RELATED"/>
    <property type="match status" value="1"/>
</dbReference>
<proteinExistence type="predicted"/>
<gene>
    <name evidence="2" type="ORF">EDC22_1109</name>
</gene>
<dbReference type="GO" id="GO:0016740">
    <property type="term" value="F:transferase activity"/>
    <property type="evidence" value="ECO:0007669"/>
    <property type="project" value="UniProtKB-KW"/>
</dbReference>
<organism evidence="2 3">
    <name type="scientific">Tepidamorphus gemmatus</name>
    <dbReference type="NCBI Taxonomy" id="747076"/>
    <lineage>
        <taxon>Bacteria</taxon>
        <taxon>Pseudomonadati</taxon>
        <taxon>Pseudomonadota</taxon>
        <taxon>Alphaproteobacteria</taxon>
        <taxon>Hyphomicrobiales</taxon>
        <taxon>Tepidamorphaceae</taxon>
        <taxon>Tepidamorphus</taxon>
    </lineage>
</organism>
<dbReference type="EMBL" id="SMAK01000010">
    <property type="protein sequence ID" value="TCT07162.1"/>
    <property type="molecule type" value="Genomic_DNA"/>
</dbReference>
<reference evidence="2 3" key="1">
    <citation type="submission" date="2019-03" db="EMBL/GenBank/DDBJ databases">
        <title>Genomic Encyclopedia of Type Strains, Phase IV (KMG-IV): sequencing the most valuable type-strain genomes for metagenomic binning, comparative biology and taxonomic classification.</title>
        <authorList>
            <person name="Goeker M."/>
        </authorList>
    </citation>
    <scope>NUCLEOTIDE SEQUENCE [LARGE SCALE GENOMIC DNA]</scope>
    <source>
        <strain evidence="2 3">DSM 19345</strain>
    </source>
</reference>
<comment type="caution">
    <text evidence="2">The sequence shown here is derived from an EMBL/GenBank/DDBJ whole genome shotgun (WGS) entry which is preliminary data.</text>
</comment>
<protein>
    <submittedName>
        <fullName evidence="2">Aspartyl-tRNA(Asn)/glutamyl-tRNA(Gln) amidotransferase subunit A</fullName>
    </submittedName>
</protein>
<evidence type="ECO:0000313" key="3">
    <source>
        <dbReference type="Proteomes" id="UP000295678"/>
    </source>
</evidence>
<keyword evidence="2" id="KW-0808">Transferase</keyword>
<name>A0A4R3M2D2_9HYPH</name>